<gene>
    <name evidence="2" type="ORF">GCM10010358_78610</name>
</gene>
<dbReference type="PROSITE" id="PS51725">
    <property type="entry name" value="ABM"/>
    <property type="match status" value="1"/>
</dbReference>
<name>A0A918P2M1_9ACTN</name>
<organism evidence="2 3">
    <name type="scientific">Streptomyces minutiscleroticus</name>
    <dbReference type="NCBI Taxonomy" id="68238"/>
    <lineage>
        <taxon>Bacteria</taxon>
        <taxon>Bacillati</taxon>
        <taxon>Actinomycetota</taxon>
        <taxon>Actinomycetes</taxon>
        <taxon>Kitasatosporales</taxon>
        <taxon>Streptomycetaceae</taxon>
        <taxon>Streptomyces</taxon>
    </lineage>
</organism>
<dbReference type="Proteomes" id="UP000619244">
    <property type="component" value="Unassembled WGS sequence"/>
</dbReference>
<sequence length="98" mass="10502">MKVTAFGIFAVAAEKQQDLVEAINRAGEVVRKLPGFLGSTLYASADGTRVVNQSHWASIESHDAVLEDPEAMALAEVMFAIAKPDPIICVERGEFSPA</sequence>
<dbReference type="RefSeq" id="WP_190195053.1">
    <property type="nucleotide sequence ID" value="NZ_BMVU01000098.1"/>
</dbReference>
<dbReference type="InterPro" id="IPR007138">
    <property type="entry name" value="ABM_dom"/>
</dbReference>
<dbReference type="EMBL" id="BMVU01000098">
    <property type="protein sequence ID" value="GGY14900.1"/>
    <property type="molecule type" value="Genomic_DNA"/>
</dbReference>
<dbReference type="InterPro" id="IPR011008">
    <property type="entry name" value="Dimeric_a/b-barrel"/>
</dbReference>
<dbReference type="SUPFAM" id="SSF54909">
    <property type="entry name" value="Dimeric alpha+beta barrel"/>
    <property type="match status" value="1"/>
</dbReference>
<evidence type="ECO:0000259" key="1">
    <source>
        <dbReference type="PROSITE" id="PS51725"/>
    </source>
</evidence>
<reference evidence="2" key="2">
    <citation type="submission" date="2020-09" db="EMBL/GenBank/DDBJ databases">
        <authorList>
            <person name="Sun Q."/>
            <person name="Ohkuma M."/>
        </authorList>
    </citation>
    <scope>NUCLEOTIDE SEQUENCE</scope>
    <source>
        <strain evidence="2">JCM 4790</strain>
    </source>
</reference>
<reference evidence="2" key="1">
    <citation type="journal article" date="2014" name="Int. J. Syst. Evol. Microbiol.">
        <title>Complete genome sequence of Corynebacterium casei LMG S-19264T (=DSM 44701T), isolated from a smear-ripened cheese.</title>
        <authorList>
            <consortium name="US DOE Joint Genome Institute (JGI-PGF)"/>
            <person name="Walter F."/>
            <person name="Albersmeier A."/>
            <person name="Kalinowski J."/>
            <person name="Ruckert C."/>
        </authorList>
    </citation>
    <scope>NUCLEOTIDE SEQUENCE</scope>
    <source>
        <strain evidence="2">JCM 4790</strain>
    </source>
</reference>
<proteinExistence type="predicted"/>
<accession>A0A918P2M1</accession>
<evidence type="ECO:0000313" key="3">
    <source>
        <dbReference type="Proteomes" id="UP000619244"/>
    </source>
</evidence>
<dbReference type="Pfam" id="PF03992">
    <property type="entry name" value="ABM"/>
    <property type="match status" value="1"/>
</dbReference>
<evidence type="ECO:0000313" key="2">
    <source>
        <dbReference type="EMBL" id="GGY14900.1"/>
    </source>
</evidence>
<keyword evidence="3" id="KW-1185">Reference proteome</keyword>
<feature type="domain" description="ABM" evidence="1">
    <location>
        <begin position="3"/>
        <end position="95"/>
    </location>
</feature>
<dbReference type="AlphaFoldDB" id="A0A918P2M1"/>
<comment type="caution">
    <text evidence="2">The sequence shown here is derived from an EMBL/GenBank/DDBJ whole genome shotgun (WGS) entry which is preliminary data.</text>
</comment>
<dbReference type="Gene3D" id="3.30.70.100">
    <property type="match status" value="1"/>
</dbReference>
<protein>
    <recommendedName>
        <fullName evidence="1">ABM domain-containing protein</fullName>
    </recommendedName>
</protein>